<dbReference type="GO" id="GO:0007595">
    <property type="term" value="P:lactation"/>
    <property type="evidence" value="ECO:0007669"/>
    <property type="project" value="UniProtKB-KW"/>
</dbReference>
<comment type="subunit">
    <text evidence="7">Interacts with PRLR.</text>
</comment>
<dbReference type="EMBL" id="KN122054">
    <property type="protein sequence ID" value="KFO33834.1"/>
    <property type="molecule type" value="Genomic_DNA"/>
</dbReference>
<dbReference type="eggNOG" id="ENOG502QYU3">
    <property type="taxonomic scope" value="Eukaryota"/>
</dbReference>
<dbReference type="SUPFAM" id="SSF47266">
    <property type="entry name" value="4-helical cytokines"/>
    <property type="match status" value="1"/>
</dbReference>
<feature type="binding site" evidence="10">
    <location>
        <position position="209"/>
    </location>
    <ligand>
        <name>Zn(2+)</name>
        <dbReference type="ChEBI" id="CHEBI:29105"/>
    </ligand>
</feature>
<dbReference type="GO" id="GO:0005179">
    <property type="term" value="F:hormone activity"/>
    <property type="evidence" value="ECO:0007669"/>
    <property type="project" value="UniProtKB-KW"/>
</dbReference>
<keyword evidence="4 11" id="KW-0372">Hormone</keyword>
<dbReference type="OrthoDB" id="9946219at2759"/>
<dbReference type="PANTHER" id="PTHR11417:SF5">
    <property type="entry name" value="PROLACTIN"/>
    <property type="match status" value="1"/>
</dbReference>
<keyword evidence="10" id="KW-0862">Zinc</keyword>
<feature type="signal peptide" evidence="12">
    <location>
        <begin position="1"/>
        <end position="27"/>
    </location>
</feature>
<evidence type="ECO:0000256" key="7">
    <source>
        <dbReference type="ARBA" id="ARBA00038619"/>
    </source>
</evidence>
<evidence type="ECO:0000256" key="2">
    <source>
        <dbReference type="ARBA" id="ARBA00008474"/>
    </source>
</evidence>
<evidence type="ECO:0000256" key="10">
    <source>
        <dbReference type="PIRSR" id="PIRSR601400-1"/>
    </source>
</evidence>
<evidence type="ECO:0000256" key="3">
    <source>
        <dbReference type="ARBA" id="ARBA00022525"/>
    </source>
</evidence>
<dbReference type="InterPro" id="IPR001400">
    <property type="entry name" value="Somatotropin/Prolactin"/>
</dbReference>
<proteinExistence type="inferred from homology"/>
<dbReference type="PANTHER" id="PTHR11417">
    <property type="entry name" value="SOMATOTROPIN,PROLACTIN"/>
    <property type="match status" value="1"/>
</dbReference>
<dbReference type="GO" id="GO:0005615">
    <property type="term" value="C:extracellular space"/>
    <property type="evidence" value="ECO:0007669"/>
    <property type="project" value="TreeGrafter"/>
</dbReference>
<evidence type="ECO:0000256" key="5">
    <source>
        <dbReference type="ARBA" id="ARBA00023157"/>
    </source>
</evidence>
<comment type="similarity">
    <text evidence="2 11">Belongs to the somatotropin/prolactin family.</text>
</comment>
<name>A0A091DNX6_FUKDA</name>
<dbReference type="GO" id="GO:1903489">
    <property type="term" value="P:positive regulation of lactation"/>
    <property type="evidence" value="ECO:0007669"/>
    <property type="project" value="TreeGrafter"/>
</dbReference>
<keyword evidence="9" id="KW-0421">Lactation</keyword>
<dbReference type="GO" id="GO:0046872">
    <property type="term" value="F:metal ion binding"/>
    <property type="evidence" value="ECO:0007669"/>
    <property type="project" value="UniProtKB-KW"/>
</dbReference>
<evidence type="ECO:0000256" key="1">
    <source>
        <dbReference type="ARBA" id="ARBA00004613"/>
    </source>
</evidence>
<protein>
    <recommendedName>
        <fullName evidence="8">Prolactin</fullName>
    </recommendedName>
</protein>
<comment type="subcellular location">
    <subcellularLocation>
        <location evidence="1 11">Secreted</location>
    </subcellularLocation>
</comment>
<dbReference type="PROSITE" id="PS00338">
    <property type="entry name" value="SOMATOTROPIN_2"/>
    <property type="match status" value="1"/>
</dbReference>
<evidence type="ECO:0000256" key="9">
    <source>
        <dbReference type="ARBA" id="ARBA00043262"/>
    </source>
</evidence>
<dbReference type="InterPro" id="IPR018116">
    <property type="entry name" value="Somatotropin_CS"/>
</dbReference>
<dbReference type="GO" id="GO:0046427">
    <property type="term" value="P:positive regulation of receptor signaling pathway via JAK-STAT"/>
    <property type="evidence" value="ECO:0007669"/>
    <property type="project" value="TreeGrafter"/>
</dbReference>
<comment type="function">
    <text evidence="6">Prolactin acts primarily on the mammary gland by promoting lactation.</text>
</comment>
<keyword evidence="3" id="KW-0964">Secreted</keyword>
<evidence type="ECO:0000256" key="4">
    <source>
        <dbReference type="ARBA" id="ARBA00022702"/>
    </source>
</evidence>
<dbReference type="InterPro" id="IPR009079">
    <property type="entry name" value="4_helix_cytokine-like_core"/>
</dbReference>
<evidence type="ECO:0000256" key="6">
    <source>
        <dbReference type="ARBA" id="ARBA00037239"/>
    </source>
</evidence>
<evidence type="ECO:0000256" key="11">
    <source>
        <dbReference type="RuleBase" id="RU003618"/>
    </source>
</evidence>
<dbReference type="Gene3D" id="1.20.1250.10">
    <property type="match status" value="1"/>
</dbReference>
<dbReference type="Pfam" id="PF00103">
    <property type="entry name" value="Hormone_1"/>
    <property type="match status" value="1"/>
</dbReference>
<dbReference type="GO" id="GO:0007565">
    <property type="term" value="P:female pregnancy"/>
    <property type="evidence" value="ECO:0007669"/>
    <property type="project" value="TreeGrafter"/>
</dbReference>
<dbReference type="CDD" id="cd10288">
    <property type="entry name" value="prolactin_like"/>
    <property type="match status" value="1"/>
</dbReference>
<dbReference type="GO" id="GO:0031667">
    <property type="term" value="P:response to nutrient levels"/>
    <property type="evidence" value="ECO:0007669"/>
    <property type="project" value="TreeGrafter"/>
</dbReference>
<dbReference type="STRING" id="885580.ENSFDAP00000013223"/>
<dbReference type="PRINTS" id="PR00836">
    <property type="entry name" value="SOMATOTROPIN"/>
</dbReference>
<keyword evidence="14" id="KW-1185">Reference proteome</keyword>
<accession>A0A091DNX6</accession>
<sequence length="225" mass="25346">MDGKEQAGPLLLLLLLSNLFLYKNVASQPICPNEASCRVSLRELFDRAIILSHYIHSLSSEIFQEFDAQYSQGPGFFTQAISVCHTASISTPAGKEQAQQIQQKDFVILVIHLLGSWTEPLNHLITEARHLPKSPDALIAKAMEIQEQNQRLLEGLKKIGKLVDPEIIDNGNYAVWLGLPSLQSNDLESLLLAYHNLFRCLRRDTHKVDNYLKFLKCKIAYDGSC</sequence>
<feature type="binding site" evidence="10">
    <location>
        <position position="53"/>
    </location>
    <ligand>
        <name>Zn(2+)</name>
        <dbReference type="ChEBI" id="CHEBI:29105"/>
    </ligand>
</feature>
<evidence type="ECO:0000313" key="13">
    <source>
        <dbReference type="EMBL" id="KFO33834.1"/>
    </source>
</evidence>
<reference evidence="13 14" key="1">
    <citation type="submission" date="2013-11" db="EMBL/GenBank/DDBJ databases">
        <title>The Damaraland mole rat (Fukomys damarensis) genome and evolution of African mole rats.</title>
        <authorList>
            <person name="Gladyshev V.N."/>
            <person name="Fang X."/>
        </authorList>
    </citation>
    <scope>NUCLEOTIDE SEQUENCE [LARGE SCALE GENOMIC DNA]</scope>
    <source>
        <tissue evidence="13">Liver</tissue>
    </source>
</reference>
<dbReference type="GO" id="GO:0005148">
    <property type="term" value="F:prolactin receptor binding"/>
    <property type="evidence" value="ECO:0007669"/>
    <property type="project" value="TreeGrafter"/>
</dbReference>
<keyword evidence="5" id="KW-1015">Disulfide bond</keyword>
<evidence type="ECO:0000256" key="8">
    <source>
        <dbReference type="ARBA" id="ARBA00041065"/>
    </source>
</evidence>
<keyword evidence="12" id="KW-0732">Signal</keyword>
<dbReference type="GO" id="GO:0008284">
    <property type="term" value="P:positive regulation of cell population proliferation"/>
    <property type="evidence" value="ECO:0007669"/>
    <property type="project" value="TreeGrafter"/>
</dbReference>
<keyword evidence="10" id="KW-0479">Metal-binding</keyword>
<evidence type="ECO:0000256" key="12">
    <source>
        <dbReference type="SAM" id="SignalP"/>
    </source>
</evidence>
<evidence type="ECO:0000313" key="14">
    <source>
        <dbReference type="Proteomes" id="UP000028990"/>
    </source>
</evidence>
<dbReference type="Proteomes" id="UP000028990">
    <property type="component" value="Unassembled WGS sequence"/>
</dbReference>
<organism evidence="13 14">
    <name type="scientific">Fukomys damarensis</name>
    <name type="common">Damaraland mole rat</name>
    <name type="synonym">Cryptomys damarensis</name>
    <dbReference type="NCBI Taxonomy" id="885580"/>
    <lineage>
        <taxon>Eukaryota</taxon>
        <taxon>Metazoa</taxon>
        <taxon>Chordata</taxon>
        <taxon>Craniata</taxon>
        <taxon>Vertebrata</taxon>
        <taxon>Euteleostomi</taxon>
        <taxon>Mammalia</taxon>
        <taxon>Eutheria</taxon>
        <taxon>Euarchontoglires</taxon>
        <taxon>Glires</taxon>
        <taxon>Rodentia</taxon>
        <taxon>Hystricomorpha</taxon>
        <taxon>Bathyergidae</taxon>
        <taxon>Fukomys</taxon>
    </lineage>
</organism>
<gene>
    <name evidence="13" type="ORF">H920_04828</name>
</gene>
<dbReference type="AlphaFoldDB" id="A0A091DNX6"/>
<dbReference type="PROSITE" id="PS00266">
    <property type="entry name" value="SOMATOTROPIN_1"/>
    <property type="match status" value="1"/>
</dbReference>
<feature type="chain" id="PRO_5001872132" description="Prolactin" evidence="12">
    <location>
        <begin position="28"/>
        <end position="225"/>
    </location>
</feature>